<name>A0ABQ1G2P6_9GAMM</name>
<proteinExistence type="predicted"/>
<evidence type="ECO:0000313" key="2">
    <source>
        <dbReference type="EMBL" id="GGA35680.1"/>
    </source>
</evidence>
<accession>A0ABQ1G2P6</accession>
<dbReference type="Proteomes" id="UP000620046">
    <property type="component" value="Unassembled WGS sequence"/>
</dbReference>
<dbReference type="EMBL" id="BMJA01000002">
    <property type="protein sequence ID" value="GGA35680.1"/>
    <property type="molecule type" value="Genomic_DNA"/>
</dbReference>
<protein>
    <submittedName>
        <fullName evidence="2">Uncharacterized protein</fullName>
    </submittedName>
</protein>
<evidence type="ECO:0000256" key="1">
    <source>
        <dbReference type="SAM" id="MobiDB-lite"/>
    </source>
</evidence>
<reference evidence="3" key="1">
    <citation type="journal article" date="2019" name="Int. J. Syst. Evol. Microbiol.">
        <title>The Global Catalogue of Microorganisms (GCM) 10K type strain sequencing project: providing services to taxonomists for standard genome sequencing and annotation.</title>
        <authorList>
            <consortium name="The Broad Institute Genomics Platform"/>
            <consortium name="The Broad Institute Genome Sequencing Center for Infectious Disease"/>
            <person name="Wu L."/>
            <person name="Ma J."/>
        </authorList>
    </citation>
    <scope>NUCLEOTIDE SEQUENCE [LARGE SCALE GENOMIC DNA]</scope>
    <source>
        <strain evidence="3">CGMCC 1.15439</strain>
    </source>
</reference>
<comment type="caution">
    <text evidence="2">The sequence shown here is derived from an EMBL/GenBank/DDBJ whole genome shotgun (WGS) entry which is preliminary data.</text>
</comment>
<gene>
    <name evidence="2" type="ORF">GCM10010981_25970</name>
</gene>
<organism evidence="2 3">
    <name type="scientific">Dyella nitratireducens</name>
    <dbReference type="NCBI Taxonomy" id="1849580"/>
    <lineage>
        <taxon>Bacteria</taxon>
        <taxon>Pseudomonadati</taxon>
        <taxon>Pseudomonadota</taxon>
        <taxon>Gammaproteobacteria</taxon>
        <taxon>Lysobacterales</taxon>
        <taxon>Rhodanobacteraceae</taxon>
        <taxon>Dyella</taxon>
    </lineage>
</organism>
<sequence length="64" mass="6635">MRMFAGAGRGRQQSAAQASIRLAKVEGAVMARDPGDPGVAGVSGPKASLHQLHPNRMVDPEILA</sequence>
<evidence type="ECO:0000313" key="3">
    <source>
        <dbReference type="Proteomes" id="UP000620046"/>
    </source>
</evidence>
<feature type="region of interest" description="Disordered" evidence="1">
    <location>
        <begin position="35"/>
        <end position="64"/>
    </location>
</feature>
<keyword evidence="3" id="KW-1185">Reference proteome</keyword>